<accession>A0ABR7CYJ4</accession>
<evidence type="ECO:0000313" key="6">
    <source>
        <dbReference type="Proteomes" id="UP000646484"/>
    </source>
</evidence>
<evidence type="ECO:0000256" key="1">
    <source>
        <dbReference type="SAM" id="Phobius"/>
    </source>
</evidence>
<keyword evidence="1" id="KW-1133">Transmembrane helix</keyword>
<gene>
    <name evidence="5" type="ORF">H8S64_04730</name>
</gene>
<evidence type="ECO:0000313" key="5">
    <source>
        <dbReference type="EMBL" id="MBC5620395.1"/>
    </source>
</evidence>
<feature type="domain" description="Lnb N-terminal periplasmic" evidence="3">
    <location>
        <begin position="27"/>
        <end position="162"/>
    </location>
</feature>
<protein>
    <submittedName>
        <fullName evidence="5">DUF4105 domain-containing protein</fullName>
    </submittedName>
</protein>
<dbReference type="Pfam" id="PF25221">
    <property type="entry name" value="5TMH_Lnb"/>
    <property type="match status" value="1"/>
</dbReference>
<evidence type="ECO:0000259" key="4">
    <source>
        <dbReference type="Pfam" id="PF25221"/>
    </source>
</evidence>
<dbReference type="RefSeq" id="WP_099292157.1">
    <property type="nucleotide sequence ID" value="NZ_JACOOH010000002.1"/>
</dbReference>
<feature type="domain" description="Lnb-like transmembrane" evidence="4">
    <location>
        <begin position="247"/>
        <end position="378"/>
    </location>
</feature>
<feature type="transmembrane region" description="Helical" evidence="1">
    <location>
        <begin position="249"/>
        <end position="268"/>
    </location>
</feature>
<organism evidence="5 6">
    <name type="scientific">Butyricimonas hominis</name>
    <dbReference type="NCBI Taxonomy" id="2763032"/>
    <lineage>
        <taxon>Bacteria</taxon>
        <taxon>Pseudomonadati</taxon>
        <taxon>Bacteroidota</taxon>
        <taxon>Bacteroidia</taxon>
        <taxon>Bacteroidales</taxon>
        <taxon>Odoribacteraceae</taxon>
        <taxon>Butyricimonas</taxon>
    </lineage>
</organism>
<feature type="transmembrane region" description="Helical" evidence="1">
    <location>
        <begin position="307"/>
        <end position="327"/>
    </location>
</feature>
<feature type="transmembrane region" description="Helical" evidence="1">
    <location>
        <begin position="363"/>
        <end position="379"/>
    </location>
</feature>
<reference evidence="5 6" key="1">
    <citation type="submission" date="2020-08" db="EMBL/GenBank/DDBJ databases">
        <title>Genome public.</title>
        <authorList>
            <person name="Liu C."/>
            <person name="Sun Q."/>
        </authorList>
    </citation>
    <scope>NUCLEOTIDE SEQUENCE [LARGE SCALE GENOMIC DNA]</scope>
    <source>
        <strain evidence="5 6">NSJ-56</strain>
    </source>
</reference>
<dbReference type="Proteomes" id="UP000646484">
    <property type="component" value="Unassembled WGS sequence"/>
</dbReference>
<feature type="signal peptide" evidence="2">
    <location>
        <begin position="1"/>
        <end position="22"/>
    </location>
</feature>
<evidence type="ECO:0000256" key="2">
    <source>
        <dbReference type="SAM" id="SignalP"/>
    </source>
</evidence>
<feature type="chain" id="PRO_5046934122" evidence="2">
    <location>
        <begin position="23"/>
        <end position="384"/>
    </location>
</feature>
<keyword evidence="2" id="KW-0732">Signal</keyword>
<sequence>MKTKIFILFILFLCMFARNTSAIKLTKDATISILTCAPGNELYSLFGHTGIRVTDKANNLDIVFNYGTFDFNTQGFYFKFARGLLPYQLSCSDFDRFMASYVYEERSVYSQILNLDSIQKQRLMDLLVENYQPQNRTYLYNFLYDNCTTRARDIVEKSTDNSITWIAEPSTKSFWNMLDEYLCRSQWTQWGIHTILGSPATSIVTTREQMFLPDYLMYRLDSAYFNGKPLVEPIKVIYQAPDQTPNNPWYISPFFVFAVCTLALILLLQKYRSRRLLKAIAIPFFIITGIIGCLIVFLCFFTKHPTMYPNFNALWANPLNLIAAFFIGKEKLPWIINKYIFVYLYVLIIGFLLWFLFIPAVPYASMVIFVWMIYLCIRLRQVQK</sequence>
<evidence type="ECO:0000259" key="3">
    <source>
        <dbReference type="Pfam" id="PF13387"/>
    </source>
</evidence>
<proteinExistence type="predicted"/>
<keyword evidence="1" id="KW-0472">Membrane</keyword>
<name>A0ABR7CYJ4_9BACT</name>
<keyword evidence="1" id="KW-0812">Transmembrane</keyword>
<keyword evidence="6" id="KW-1185">Reference proteome</keyword>
<dbReference type="InterPro" id="IPR025178">
    <property type="entry name" value="Lnb_N"/>
</dbReference>
<dbReference type="EMBL" id="JACOOH010000002">
    <property type="protein sequence ID" value="MBC5620395.1"/>
    <property type="molecule type" value="Genomic_DNA"/>
</dbReference>
<feature type="transmembrane region" description="Helical" evidence="1">
    <location>
        <begin position="339"/>
        <end position="357"/>
    </location>
</feature>
<feature type="transmembrane region" description="Helical" evidence="1">
    <location>
        <begin position="280"/>
        <end position="301"/>
    </location>
</feature>
<dbReference type="Pfam" id="PF13387">
    <property type="entry name" value="Lnb_N"/>
    <property type="match status" value="1"/>
</dbReference>
<dbReference type="InterPro" id="IPR057436">
    <property type="entry name" value="5TMH_Lnb"/>
</dbReference>
<comment type="caution">
    <text evidence="5">The sequence shown here is derived from an EMBL/GenBank/DDBJ whole genome shotgun (WGS) entry which is preliminary data.</text>
</comment>